<keyword evidence="3" id="KW-1185">Reference proteome</keyword>
<feature type="coiled-coil region" evidence="1">
    <location>
        <begin position="347"/>
        <end position="381"/>
    </location>
</feature>
<name>A0A160T1H2_9CHLR</name>
<dbReference type="Proteomes" id="UP000215027">
    <property type="component" value="Chromosome I"/>
</dbReference>
<accession>A0A160T1H2</accession>
<dbReference type="AlphaFoldDB" id="A0A160T1H2"/>
<protein>
    <recommendedName>
        <fullName evidence="4">Chromosome partition protein Smc</fullName>
    </recommendedName>
</protein>
<evidence type="ECO:0008006" key="4">
    <source>
        <dbReference type="Google" id="ProtNLM"/>
    </source>
</evidence>
<organism evidence="2 3">
    <name type="scientific">Candidatus Promineifilum breve</name>
    <dbReference type="NCBI Taxonomy" id="1806508"/>
    <lineage>
        <taxon>Bacteria</taxon>
        <taxon>Bacillati</taxon>
        <taxon>Chloroflexota</taxon>
        <taxon>Ardenticatenia</taxon>
        <taxon>Candidatus Promineifilales</taxon>
        <taxon>Candidatus Promineifilaceae</taxon>
        <taxon>Candidatus Promineifilum</taxon>
    </lineage>
</organism>
<feature type="coiled-coil region" evidence="1">
    <location>
        <begin position="26"/>
        <end position="53"/>
    </location>
</feature>
<keyword evidence="1" id="KW-0175">Coiled coil</keyword>
<gene>
    <name evidence="2" type="ORF">CFX0092_A0339</name>
</gene>
<dbReference type="EMBL" id="LN890655">
    <property type="protein sequence ID" value="CUS02220.2"/>
    <property type="molecule type" value="Genomic_DNA"/>
</dbReference>
<reference evidence="2" key="1">
    <citation type="submission" date="2016-01" db="EMBL/GenBank/DDBJ databases">
        <authorList>
            <person name="Mcilroy J.S."/>
            <person name="Karst M S."/>
            <person name="Albertsen M."/>
        </authorList>
    </citation>
    <scope>NUCLEOTIDE SEQUENCE</scope>
    <source>
        <strain evidence="2">Cfx-K</strain>
    </source>
</reference>
<evidence type="ECO:0000313" key="2">
    <source>
        <dbReference type="EMBL" id="CUS02220.2"/>
    </source>
</evidence>
<sequence>MSKNSNPRPGGSSALDQEVGELRKRLEWLDEERRKSARKLAELEQRGELQERELVSRDRRIQDLEKQLGVVNSQLSRIPMVDTQLSQFKDDIVKMIEQYDKRRIDAERELDRLRRVEHEATSREIADIRKELPAIGRIEQVLPLRQAEEARLANLIGVQQNTLTQLNSMVENVERSLTFLEEKEKQDSRNIGEVQAVLLEISKRWEPITNRLEILGQNLSKVQTTAQTTGEAQVLLRKSITDWTEQVQIGEHERNQRLAGWQRAMDEHETAFHRFNQDWVKFNNQYNESRTAVETMRSLQTHLEQQQREANELVRVESKRMESRWEQFVVEDARKWKNFEADALQRLSINDRRERELREQIHALEEELERLTADLTQITRIQAAQSDAIKKWPVVWLDEVEKALEQNPNRRRQPALVPVREE</sequence>
<dbReference type="RefSeq" id="WP_095041862.1">
    <property type="nucleotide sequence ID" value="NZ_LN890655.1"/>
</dbReference>
<evidence type="ECO:0000256" key="1">
    <source>
        <dbReference type="SAM" id="Coils"/>
    </source>
</evidence>
<feature type="coiled-coil region" evidence="1">
    <location>
        <begin position="96"/>
        <end position="123"/>
    </location>
</feature>
<evidence type="ECO:0000313" key="3">
    <source>
        <dbReference type="Proteomes" id="UP000215027"/>
    </source>
</evidence>
<dbReference type="KEGG" id="pbf:CFX0092_A0339"/>
<dbReference type="OrthoDB" id="149309at2"/>
<proteinExistence type="predicted"/>